<keyword evidence="2" id="KW-1185">Reference proteome</keyword>
<organism evidence="1 2">
    <name type="scientific">Nonlabens xylanidelens</name>
    <dbReference type="NCBI Taxonomy" id="191564"/>
    <lineage>
        <taxon>Bacteria</taxon>
        <taxon>Pseudomonadati</taxon>
        <taxon>Bacteroidota</taxon>
        <taxon>Flavobacteriia</taxon>
        <taxon>Flavobacteriales</taxon>
        <taxon>Flavobacteriaceae</taxon>
        <taxon>Nonlabens</taxon>
    </lineage>
</organism>
<dbReference type="AlphaFoldDB" id="A0A2S6IIR9"/>
<evidence type="ECO:0008006" key="3">
    <source>
        <dbReference type="Google" id="ProtNLM"/>
    </source>
</evidence>
<comment type="caution">
    <text evidence="1">The sequence shown here is derived from an EMBL/GenBank/DDBJ whole genome shotgun (WGS) entry which is preliminary data.</text>
</comment>
<reference evidence="1 2" key="1">
    <citation type="submission" date="2018-02" db="EMBL/GenBank/DDBJ databases">
        <title>Genomic Encyclopedia of Archaeal and Bacterial Type Strains, Phase II (KMG-II): from individual species to whole genera.</title>
        <authorList>
            <person name="Goeker M."/>
        </authorList>
    </citation>
    <scope>NUCLEOTIDE SEQUENCE [LARGE SCALE GENOMIC DNA]</scope>
    <source>
        <strain evidence="1 2">DSM 16809</strain>
    </source>
</reference>
<name>A0A2S6IIR9_9FLAO</name>
<evidence type="ECO:0000313" key="2">
    <source>
        <dbReference type="Proteomes" id="UP000239002"/>
    </source>
</evidence>
<dbReference type="PROSITE" id="PS51257">
    <property type="entry name" value="PROKAR_LIPOPROTEIN"/>
    <property type="match status" value="1"/>
</dbReference>
<dbReference type="RefSeq" id="WP_104515958.1">
    <property type="nucleotide sequence ID" value="NZ_MQVW01000002.1"/>
</dbReference>
<dbReference type="Pfam" id="PF19643">
    <property type="entry name" value="DUF6146"/>
    <property type="match status" value="1"/>
</dbReference>
<dbReference type="EMBL" id="PTJE01000005">
    <property type="protein sequence ID" value="PPK94060.1"/>
    <property type="molecule type" value="Genomic_DNA"/>
</dbReference>
<evidence type="ECO:0000313" key="1">
    <source>
        <dbReference type="EMBL" id="PPK94060.1"/>
    </source>
</evidence>
<dbReference type="OrthoDB" id="1119488at2"/>
<gene>
    <name evidence="1" type="ORF">LY01_02282</name>
</gene>
<accession>A0A2S6IIR9</accession>
<dbReference type="Proteomes" id="UP000239002">
    <property type="component" value="Unassembled WGS sequence"/>
</dbReference>
<sequence>MKTFIYSIFVIVAIVGCSTMDTGKNKKLTSNSSVKNDTIRIVNDSLEYEIIIFEPGFNSWLGTQPPRGYYSQSAMEISNAFKVTTYNIRSRNPIKYGRHLYPFAIDYNRRTDYGYEVNYLLYNYFLFFEQKYNQKLK</sequence>
<protein>
    <recommendedName>
        <fullName evidence="3">Lipoprotein</fullName>
    </recommendedName>
</protein>
<proteinExistence type="predicted"/>
<dbReference type="InterPro" id="IPR046144">
    <property type="entry name" value="DUF6146"/>
</dbReference>